<feature type="transmembrane region" description="Helical" evidence="4">
    <location>
        <begin position="613"/>
        <end position="636"/>
    </location>
</feature>
<feature type="domain" description="NEAT" evidence="6">
    <location>
        <begin position="228"/>
        <end position="350"/>
    </location>
</feature>
<name>A0A4Z0RLV7_WEICO</name>
<feature type="compositionally biased region" description="Polar residues" evidence="3">
    <location>
        <begin position="595"/>
        <end position="606"/>
    </location>
</feature>
<reference evidence="8 9" key="2">
    <citation type="journal article" date="2021" name="Int. J. Food Microbiol.">
        <title>Safety demonstration of a microbial species for use in the food chain: Weissella confusa.</title>
        <authorList>
            <person name="Bourdichon F."/>
            <person name="Patrone V."/>
            <person name="Fontana A."/>
            <person name="Milani G."/>
            <person name="Morelli L."/>
        </authorList>
    </citation>
    <scope>NUCLEOTIDE SEQUENCE [LARGE SCALE GENOMIC DNA]</scope>
    <source>
        <strain evidence="7">CCUG 30943</strain>
        <strain evidence="8 9">CCUG 43002</strain>
    </source>
</reference>
<keyword evidence="4" id="KW-0472">Membrane</keyword>
<evidence type="ECO:0000256" key="1">
    <source>
        <dbReference type="ARBA" id="ARBA00004196"/>
    </source>
</evidence>
<dbReference type="Gene3D" id="2.60.40.1850">
    <property type="match status" value="3"/>
</dbReference>
<organism evidence="8 9">
    <name type="scientific">Weissella confusa</name>
    <name type="common">Lactobacillus confusus</name>
    <dbReference type="NCBI Taxonomy" id="1583"/>
    <lineage>
        <taxon>Bacteria</taxon>
        <taxon>Bacillati</taxon>
        <taxon>Bacillota</taxon>
        <taxon>Bacilli</taxon>
        <taxon>Lactobacillales</taxon>
        <taxon>Lactobacillaceae</taxon>
        <taxon>Weissella</taxon>
    </lineage>
</organism>
<comment type="subcellular location">
    <subcellularLocation>
        <location evidence="1">Cell envelope</location>
    </subcellularLocation>
</comment>
<feature type="compositionally biased region" description="Polar residues" evidence="3">
    <location>
        <begin position="44"/>
        <end position="58"/>
    </location>
</feature>
<dbReference type="Pfam" id="PF05031">
    <property type="entry name" value="NEAT"/>
    <property type="match status" value="1"/>
</dbReference>
<dbReference type="GO" id="GO:0030313">
    <property type="term" value="C:cell envelope"/>
    <property type="evidence" value="ECO:0007669"/>
    <property type="project" value="UniProtKB-SubCell"/>
</dbReference>
<feature type="compositionally biased region" description="Polar residues" evidence="3">
    <location>
        <begin position="342"/>
        <end position="358"/>
    </location>
</feature>
<evidence type="ECO:0000313" key="8">
    <source>
        <dbReference type="EMBL" id="MBJ7638893.1"/>
    </source>
</evidence>
<evidence type="ECO:0000256" key="5">
    <source>
        <dbReference type="SAM" id="SignalP"/>
    </source>
</evidence>
<feature type="compositionally biased region" description="Polar residues" evidence="3">
    <location>
        <begin position="66"/>
        <end position="77"/>
    </location>
</feature>
<accession>A0A4Z0RLV7</accession>
<dbReference type="PROSITE" id="PS50978">
    <property type="entry name" value="NEAT"/>
    <property type="match status" value="1"/>
</dbReference>
<dbReference type="EMBL" id="JAAOCP010000006">
    <property type="protein sequence ID" value="MBJ7638893.1"/>
    <property type="molecule type" value="Genomic_DNA"/>
</dbReference>
<keyword evidence="9" id="KW-1185">Reference proteome</keyword>
<evidence type="ECO:0000313" key="9">
    <source>
        <dbReference type="Proteomes" id="UP000728106"/>
    </source>
</evidence>
<dbReference type="GeneID" id="57977844"/>
<evidence type="ECO:0000256" key="4">
    <source>
        <dbReference type="SAM" id="Phobius"/>
    </source>
</evidence>
<dbReference type="InterPro" id="IPR006635">
    <property type="entry name" value="NEAT_dom"/>
</dbReference>
<feature type="signal peptide" evidence="5">
    <location>
        <begin position="1"/>
        <end position="34"/>
    </location>
</feature>
<dbReference type="Proteomes" id="UP000728106">
    <property type="component" value="Unassembled WGS sequence"/>
</dbReference>
<comment type="caution">
    <text evidence="8">The sequence shown here is derived from an EMBL/GenBank/DDBJ whole genome shotgun (WGS) entry which is preliminary data.</text>
</comment>
<dbReference type="EMBL" id="JAAOCX010000004">
    <property type="protein sequence ID" value="MBJ7632243.1"/>
    <property type="molecule type" value="Genomic_DNA"/>
</dbReference>
<keyword evidence="4" id="KW-0812">Transmembrane</keyword>
<protein>
    <recommendedName>
        <fullName evidence="6">NEAT domain-containing protein</fullName>
    </recommendedName>
</protein>
<evidence type="ECO:0000313" key="7">
    <source>
        <dbReference type="EMBL" id="MBJ7632243.1"/>
    </source>
</evidence>
<keyword evidence="4" id="KW-1133">Transmembrane helix</keyword>
<dbReference type="CDD" id="cd06920">
    <property type="entry name" value="NEAT"/>
    <property type="match status" value="1"/>
</dbReference>
<feature type="region of interest" description="Disordered" evidence="3">
    <location>
        <begin position="195"/>
        <end position="223"/>
    </location>
</feature>
<keyword evidence="2 5" id="KW-0732">Signal</keyword>
<dbReference type="SUPFAM" id="SSF158911">
    <property type="entry name" value="NEAT domain-like"/>
    <property type="match status" value="3"/>
</dbReference>
<dbReference type="RefSeq" id="WP_003609861.1">
    <property type="nucleotide sequence ID" value="NZ_ALXH01000089.1"/>
</dbReference>
<proteinExistence type="predicted"/>
<feature type="compositionally biased region" description="Polar residues" evidence="3">
    <location>
        <begin position="200"/>
        <end position="223"/>
    </location>
</feature>
<sequence length="639" mass="68820">MSNLSRTAVLFSTAVLGGALLTTSVTSTATVAYAAEITASNLSFDMTNSPAQPVQSTSVDERGTTNEESSTVNQSSTHALRILQANNDEKSIAANYMLDTVKLSKNEDGTYYAYLTTHTPAMMGKTPIDFTDTNHAAKLLSTNSVDNYYQSVFRLTLTESEIKTPTTTNIHVEFTSPITYNENYDIRLVVGEQLSDETPTDNQNTDTSVSDNTGAISDSSTTPDTNVLQDGVYKVPFTNYKTGTTTASSMNRSLKTPATITVNNGQANIDIETSNEMIMGMMSNYRFNDVKATAKGTHWLVTLPVNALSKTIATSMTISMNGRVIESPTADMLFDIKNATLANNPSTVPEVPDSTTSDKPVPSQPATKPAKPSTDVTDVETDSTRSLSILQADKNDKSMAANYMLDTVKLTKNADGTYYAYLTTHTPAMMGQNPIRFNDAKHAAELMSTNLVNGYYQSVFRLTLSESELTTPISTHIHVQFTSPLVYDENYEIRLVIGDQLSSNASVNNQNELTDTVIVPRETATTATTFEPAPVTFTTVASSVPMAPTPLAVTHPISSPQTASTSKLATSDKTIKLTPAEKQTVSINKNDKSTSKPSQSDAPKHSTITRATMITAGVVITATVGFVGASLALNIFKHQ</sequence>
<feature type="chain" id="PRO_5044616910" description="NEAT domain-containing protein" evidence="5">
    <location>
        <begin position="35"/>
        <end position="639"/>
    </location>
</feature>
<feature type="region of interest" description="Disordered" evidence="3">
    <location>
        <begin position="342"/>
        <end position="384"/>
    </location>
</feature>
<evidence type="ECO:0000256" key="2">
    <source>
        <dbReference type="ARBA" id="ARBA00022729"/>
    </source>
</evidence>
<reference evidence="8" key="1">
    <citation type="submission" date="2020-02" db="EMBL/GenBank/DDBJ databases">
        <authorList>
            <person name="Fontana A."/>
            <person name="Patrone V."/>
            <person name="Morelli L."/>
        </authorList>
    </citation>
    <scope>NUCLEOTIDE SEQUENCE</scope>
    <source>
        <strain evidence="7">CCUG 30943</strain>
        <strain evidence="8">CCUG 43002</strain>
    </source>
</reference>
<evidence type="ECO:0000256" key="3">
    <source>
        <dbReference type="SAM" id="MobiDB-lite"/>
    </source>
</evidence>
<feature type="region of interest" description="Disordered" evidence="3">
    <location>
        <begin position="586"/>
        <end position="606"/>
    </location>
</feature>
<feature type="region of interest" description="Disordered" evidence="3">
    <location>
        <begin position="44"/>
        <end position="77"/>
    </location>
</feature>
<evidence type="ECO:0000259" key="6">
    <source>
        <dbReference type="PROSITE" id="PS50978"/>
    </source>
</evidence>
<dbReference type="Proteomes" id="UP000808038">
    <property type="component" value="Unassembled WGS sequence"/>
</dbReference>
<gene>
    <name evidence="8" type="ORF">HAU20_05765</name>
    <name evidence="7" type="ORF">HAU43_03960</name>
</gene>
<dbReference type="InterPro" id="IPR037250">
    <property type="entry name" value="NEAT_dom_sf"/>
</dbReference>
<dbReference type="AlphaFoldDB" id="A0A4Z0RLV7"/>